<keyword evidence="6" id="KW-0677">Repeat</keyword>
<feature type="disulfide bond" evidence="13">
    <location>
        <begin position="206"/>
        <end position="218"/>
    </location>
</feature>
<feature type="disulfide bond" evidence="13">
    <location>
        <begin position="166"/>
        <end position="184"/>
    </location>
</feature>
<dbReference type="PROSITE" id="PS01180">
    <property type="entry name" value="CUB"/>
    <property type="match status" value="1"/>
</dbReference>
<dbReference type="FunFam" id="2.60.120.290:FF:000005">
    <property type="entry name" value="Procollagen C-endopeptidase enhancer 1"/>
    <property type="match status" value="1"/>
</dbReference>
<sequence length="394" mass="42121">MKVLAAFLVFLGVALACDFDEYDCGTGNGYCIPSTWECDGWDDCTDGVDESNCLAGGGGTGPAEHNCIAAHQHTCDNGGCVPLNWVCDGDNDCGDYSDEQNCAGGDPGPLTPTQCSSTQFECDNGHCIYSNWECDDYDDCGDNSDEQNCPGVDPGPTPCASNQFQCDNGQCTYSSWVCDGDNDCGDNSDEQNCPGVPDPDPVPTGCSSDRFECDNGRCILANWECDGYDDCGDNSDEEHCSGGGGIISPVVNPETPCGGQLKEDAGIVTHLNYDNSMDCEWKISVSPGNYVYMEFTQFELENPSSSTGTCRYDYLEIYDGLSDSAPLLVTLCGDERPKPIQSTGNRVKLVFKSDGSLTKDGFEMRYYAVDDGTGSGEGSGSTVVDARDMDAFIF</sequence>
<evidence type="ECO:0000256" key="8">
    <source>
        <dbReference type="ARBA" id="ARBA00023136"/>
    </source>
</evidence>
<feature type="disulfide bond" evidence="13">
    <location>
        <begin position="115"/>
        <end position="127"/>
    </location>
</feature>
<feature type="disulfide bond" evidence="13">
    <location>
        <begin position="159"/>
        <end position="171"/>
    </location>
</feature>
<feature type="disulfide bond" evidence="13">
    <location>
        <begin position="225"/>
        <end position="240"/>
    </location>
</feature>
<evidence type="ECO:0000256" key="2">
    <source>
        <dbReference type="ARBA" id="ARBA00009939"/>
    </source>
</evidence>
<dbReference type="SUPFAM" id="SSF49854">
    <property type="entry name" value="Spermadhesin, CUB domain"/>
    <property type="match status" value="1"/>
</dbReference>
<keyword evidence="9 13" id="KW-1015">Disulfide bond</keyword>
<comment type="caution">
    <text evidence="13">Lacks conserved residue(s) required for the propagation of feature annotation.</text>
</comment>
<comment type="similarity">
    <text evidence="2">Belongs to the LDLR family.</text>
</comment>
<evidence type="ECO:0000256" key="14">
    <source>
        <dbReference type="SAM" id="SignalP"/>
    </source>
</evidence>
<dbReference type="AlphaFoldDB" id="A0A6P4YQH0"/>
<feature type="disulfide bond" evidence="13">
    <location>
        <begin position="178"/>
        <end position="193"/>
    </location>
</feature>
<dbReference type="GeneID" id="109466230"/>
<dbReference type="GO" id="GO:0005905">
    <property type="term" value="C:clathrin-coated pit"/>
    <property type="evidence" value="ECO:0007669"/>
    <property type="project" value="UniProtKB-KW"/>
</dbReference>
<evidence type="ECO:0000256" key="10">
    <source>
        <dbReference type="ARBA" id="ARBA00023176"/>
    </source>
</evidence>
<dbReference type="Gene3D" id="2.60.120.290">
    <property type="entry name" value="Spermadhesin, CUB domain"/>
    <property type="match status" value="1"/>
</dbReference>
<dbReference type="OrthoDB" id="443634at2759"/>
<dbReference type="Pfam" id="PF00431">
    <property type="entry name" value="CUB"/>
    <property type="match status" value="1"/>
</dbReference>
<dbReference type="PROSITE" id="PS01209">
    <property type="entry name" value="LDLRA_1"/>
    <property type="match status" value="1"/>
</dbReference>
<feature type="disulfide bond" evidence="13">
    <location>
        <begin position="134"/>
        <end position="149"/>
    </location>
</feature>
<feature type="disulfide bond" evidence="13">
    <location>
        <begin position="75"/>
        <end position="93"/>
    </location>
</feature>
<dbReference type="InterPro" id="IPR035914">
    <property type="entry name" value="Sperma_CUB_dom_sf"/>
</dbReference>
<dbReference type="InterPro" id="IPR050685">
    <property type="entry name" value="LDLR"/>
</dbReference>
<dbReference type="FunFam" id="4.10.400.10:FF:000034">
    <property type="entry name" value="Low-density lipoprotein receptor-related protein 2"/>
    <property type="match status" value="1"/>
</dbReference>
<organism evidence="16 17">
    <name type="scientific">Branchiostoma belcheri</name>
    <name type="common">Amphioxus</name>
    <dbReference type="NCBI Taxonomy" id="7741"/>
    <lineage>
        <taxon>Eukaryota</taxon>
        <taxon>Metazoa</taxon>
        <taxon>Chordata</taxon>
        <taxon>Cephalochordata</taxon>
        <taxon>Leptocardii</taxon>
        <taxon>Amphioxiformes</taxon>
        <taxon>Branchiostomatidae</taxon>
        <taxon>Branchiostoma</taxon>
    </lineage>
</organism>
<dbReference type="Proteomes" id="UP000515135">
    <property type="component" value="Unplaced"/>
</dbReference>
<evidence type="ECO:0000313" key="17">
    <source>
        <dbReference type="RefSeq" id="XP_019619461.1"/>
    </source>
</evidence>
<dbReference type="PROSITE" id="PS51257">
    <property type="entry name" value="PROKAR_LIPOPROTEIN"/>
    <property type="match status" value="1"/>
</dbReference>
<dbReference type="KEGG" id="bbel:109466230"/>
<feature type="disulfide bond" evidence="13">
    <location>
        <begin position="213"/>
        <end position="231"/>
    </location>
</feature>
<proteinExistence type="inferred from homology"/>
<evidence type="ECO:0000256" key="11">
    <source>
        <dbReference type="ARBA" id="ARBA00023180"/>
    </source>
</evidence>
<dbReference type="FunFam" id="4.10.400.10:FF:000011">
    <property type="entry name" value="Low-density lipoprotein receptor-related protein 1"/>
    <property type="match status" value="2"/>
</dbReference>
<evidence type="ECO:0000256" key="7">
    <source>
        <dbReference type="ARBA" id="ARBA00022989"/>
    </source>
</evidence>
<evidence type="ECO:0000256" key="1">
    <source>
        <dbReference type="ARBA" id="ARBA00004167"/>
    </source>
</evidence>
<feature type="signal peptide" evidence="14">
    <location>
        <begin position="1"/>
        <end position="16"/>
    </location>
</feature>
<dbReference type="SMART" id="SM00042">
    <property type="entry name" value="CUB"/>
    <property type="match status" value="1"/>
</dbReference>
<gene>
    <name evidence="17" type="primary">LOC109466230</name>
</gene>
<accession>A0A6P4YQH0</accession>
<evidence type="ECO:0000256" key="5">
    <source>
        <dbReference type="ARBA" id="ARBA00022729"/>
    </source>
</evidence>
<keyword evidence="3" id="KW-0254">Endocytosis</keyword>
<dbReference type="InterPro" id="IPR000859">
    <property type="entry name" value="CUB_dom"/>
</dbReference>
<dbReference type="PRINTS" id="PR00261">
    <property type="entry name" value="LDLRECEPTOR"/>
</dbReference>
<keyword evidence="8" id="KW-0472">Membrane</keyword>
<evidence type="ECO:0000256" key="13">
    <source>
        <dbReference type="PROSITE-ProRule" id="PRU00124"/>
    </source>
</evidence>
<feature type="chain" id="PRO_5028318641" evidence="14">
    <location>
        <begin position="17"/>
        <end position="394"/>
    </location>
</feature>
<dbReference type="SUPFAM" id="SSF57424">
    <property type="entry name" value="LDL receptor-like module"/>
    <property type="match status" value="5"/>
</dbReference>
<keyword evidence="11" id="KW-0325">Glycoprotein</keyword>
<comment type="subcellular location">
    <subcellularLocation>
        <location evidence="12">Membrane</location>
        <location evidence="12">Coated pit</location>
    </subcellularLocation>
    <subcellularLocation>
        <location evidence="1">Membrane</location>
        <topology evidence="1">Single-pass membrane protein</topology>
    </subcellularLocation>
</comment>
<dbReference type="Pfam" id="PF00057">
    <property type="entry name" value="Ldl_recept_a"/>
    <property type="match status" value="5"/>
</dbReference>
<dbReference type="CDD" id="cd00041">
    <property type="entry name" value="CUB"/>
    <property type="match status" value="1"/>
</dbReference>
<dbReference type="PROSITE" id="PS50068">
    <property type="entry name" value="LDLRA_2"/>
    <property type="match status" value="5"/>
</dbReference>
<protein>
    <submittedName>
        <fullName evidence="17">Low-density lipoprotein receptor-related protein 8-like</fullName>
    </submittedName>
</protein>
<evidence type="ECO:0000256" key="9">
    <source>
        <dbReference type="ARBA" id="ARBA00023157"/>
    </source>
</evidence>
<dbReference type="Gene3D" id="4.10.400.10">
    <property type="entry name" value="Low-density Lipoprotein Receptor"/>
    <property type="match status" value="5"/>
</dbReference>
<feature type="domain" description="CUB" evidence="15">
    <location>
        <begin position="257"/>
        <end position="369"/>
    </location>
</feature>
<keyword evidence="5 14" id="KW-0732">Signal</keyword>
<keyword evidence="7" id="KW-1133">Transmembrane helix</keyword>
<dbReference type="PANTHER" id="PTHR24270">
    <property type="entry name" value="LOW-DENSITY LIPOPROTEIN RECEPTOR-RELATED"/>
    <property type="match status" value="1"/>
</dbReference>
<evidence type="ECO:0000256" key="12">
    <source>
        <dbReference type="ARBA" id="ARBA00037878"/>
    </source>
</evidence>
<dbReference type="InterPro" id="IPR002172">
    <property type="entry name" value="LDrepeatLR_classA_rpt"/>
</dbReference>
<dbReference type="GO" id="GO:0005886">
    <property type="term" value="C:plasma membrane"/>
    <property type="evidence" value="ECO:0007669"/>
    <property type="project" value="TreeGrafter"/>
</dbReference>
<keyword evidence="10" id="KW-0168">Coated pit</keyword>
<evidence type="ECO:0000256" key="4">
    <source>
        <dbReference type="ARBA" id="ARBA00022692"/>
    </source>
</evidence>
<dbReference type="InterPro" id="IPR023415">
    <property type="entry name" value="LDLR_class-A_CS"/>
</dbReference>
<dbReference type="SMART" id="SM00192">
    <property type="entry name" value="LDLa"/>
    <property type="match status" value="5"/>
</dbReference>
<feature type="disulfide bond" evidence="13">
    <location>
        <begin position="87"/>
        <end position="102"/>
    </location>
</feature>
<feature type="disulfide bond" evidence="13">
    <location>
        <begin position="38"/>
        <end position="53"/>
    </location>
</feature>
<evidence type="ECO:0000256" key="3">
    <source>
        <dbReference type="ARBA" id="ARBA00022583"/>
    </source>
</evidence>
<feature type="disulfide bond" evidence="13">
    <location>
        <begin position="122"/>
        <end position="140"/>
    </location>
</feature>
<dbReference type="CDD" id="cd00112">
    <property type="entry name" value="LDLa"/>
    <property type="match status" value="5"/>
</dbReference>
<dbReference type="GO" id="GO:0006897">
    <property type="term" value="P:endocytosis"/>
    <property type="evidence" value="ECO:0007669"/>
    <property type="project" value="UniProtKB-KW"/>
</dbReference>
<dbReference type="InterPro" id="IPR036055">
    <property type="entry name" value="LDL_receptor-like_sf"/>
</dbReference>
<reference evidence="17" key="1">
    <citation type="submission" date="2025-08" db="UniProtKB">
        <authorList>
            <consortium name="RefSeq"/>
        </authorList>
    </citation>
    <scope>IDENTIFICATION</scope>
    <source>
        <tissue evidence="17">Gonad</tissue>
    </source>
</reference>
<dbReference type="RefSeq" id="XP_019619461.1">
    <property type="nucleotide sequence ID" value="XM_019763902.1"/>
</dbReference>
<name>A0A6P4YQH0_BRABE</name>
<keyword evidence="4" id="KW-0812">Transmembrane</keyword>
<evidence type="ECO:0000313" key="16">
    <source>
        <dbReference type="Proteomes" id="UP000515135"/>
    </source>
</evidence>
<evidence type="ECO:0000256" key="6">
    <source>
        <dbReference type="ARBA" id="ARBA00022737"/>
    </source>
</evidence>
<evidence type="ECO:0000259" key="15">
    <source>
        <dbReference type="PROSITE" id="PS01180"/>
    </source>
</evidence>
<keyword evidence="16" id="KW-1185">Reference proteome</keyword>